<accession>A0AAD7CXY9</accession>
<feature type="compositionally biased region" description="Polar residues" evidence="1">
    <location>
        <begin position="656"/>
        <end position="666"/>
    </location>
</feature>
<reference evidence="2" key="1">
    <citation type="submission" date="2023-03" db="EMBL/GenBank/DDBJ databases">
        <title>Massive genome expansion in bonnet fungi (Mycena s.s.) driven by repeated elements and novel gene families across ecological guilds.</title>
        <authorList>
            <consortium name="Lawrence Berkeley National Laboratory"/>
            <person name="Harder C.B."/>
            <person name="Miyauchi S."/>
            <person name="Viragh M."/>
            <person name="Kuo A."/>
            <person name="Thoen E."/>
            <person name="Andreopoulos B."/>
            <person name="Lu D."/>
            <person name="Skrede I."/>
            <person name="Drula E."/>
            <person name="Henrissat B."/>
            <person name="Morin E."/>
            <person name="Kohler A."/>
            <person name="Barry K."/>
            <person name="LaButti K."/>
            <person name="Morin E."/>
            <person name="Salamov A."/>
            <person name="Lipzen A."/>
            <person name="Mereny Z."/>
            <person name="Hegedus B."/>
            <person name="Baldrian P."/>
            <person name="Stursova M."/>
            <person name="Weitz H."/>
            <person name="Taylor A."/>
            <person name="Grigoriev I.V."/>
            <person name="Nagy L.G."/>
            <person name="Martin F."/>
            <person name="Kauserud H."/>
        </authorList>
    </citation>
    <scope>NUCLEOTIDE SEQUENCE</scope>
    <source>
        <strain evidence="2">CBHHK067</strain>
    </source>
</reference>
<gene>
    <name evidence="2" type="ORF">B0H17DRAFT_1142357</name>
</gene>
<proteinExistence type="predicted"/>
<feature type="region of interest" description="Disordered" evidence="1">
    <location>
        <begin position="647"/>
        <end position="669"/>
    </location>
</feature>
<keyword evidence="3" id="KW-1185">Reference proteome</keyword>
<dbReference type="EMBL" id="JARKIE010000192">
    <property type="protein sequence ID" value="KAJ7668889.1"/>
    <property type="molecule type" value="Genomic_DNA"/>
</dbReference>
<comment type="caution">
    <text evidence="2">The sequence shown here is derived from an EMBL/GenBank/DDBJ whole genome shotgun (WGS) entry which is preliminary data.</text>
</comment>
<dbReference type="Proteomes" id="UP001221757">
    <property type="component" value="Unassembled WGS sequence"/>
</dbReference>
<protein>
    <submittedName>
        <fullName evidence="2">Uncharacterized protein</fullName>
    </submittedName>
</protein>
<evidence type="ECO:0000256" key="1">
    <source>
        <dbReference type="SAM" id="MobiDB-lite"/>
    </source>
</evidence>
<sequence length="1551" mass="170154">MSDRYLAELWSKYTISPKPLSRMQSLHQTCIALTKHFLEPSHIILVGGGFTLHCELAEPLSDVVPAMDHLLHLAAEYHSLREAPFIGMSELHILTTTTGFHVPATQNQIVLAWVTLVDRLETAMREVRGLCIGDPFDPRRRTWPSRIPEAIMKLDCSLCSKLPRGFVDSFGDPFLSKRCTHKVDVAPARALACAKSTILVPVLVFRTHEAGGRMTLTADLHSHPSRSTSSSSALPPSIAEAALPSPTCVARRDYRPSVKGMGAALDTKEGHPEQRQCADGASSGLLHSVAPTALSSVSSSTHAVKMAEIEGGLCASAKSFVNASDARRLTGKADSHQKDLVLLLSSAFPVAVLVADKDKVELGGLRDDRAAVVDQENMPFHVVKDTRTVESAANAGRGCLAPHVQSSAPGAIVAPATAAERGGLDENLQIQAESTALPQDSSLLTARCLVEVTTTPGTRSAPSKAREAHHTNTAAPVPGIRFKLRLRDFSIQVADVVPSQGVLKHLAPALGNEIAVKLGELKEMSSATELLDQEARTLQIPVSTTDSPPPDHSVATCDSFALEPGGFTQATHAPARNEFGGLEESHQELGRPDLETRTSDHTKPTTDSSEDDSVAACDTLVLRPAPAFVADGAVELGGRDESLLVQDQQRADTKRSNSLTCSQNSPRAAPTAALPPPLLIFRSEILLAMDFVFVNAIIRTFHISHLGHSLVGDVAPHMEWEREGIGTLTPNQFARTFGLTSWNFAWFHYGYENSTSEALDSERLETPYTSYGISSLIFQLLLSNFQLLPQNVAPLHHSGTFRLQAEHVLSVPQLAAPDGDTTESHSRTQESAAFGLAACCMHNTAPNPERLCTLGVFKLRHTRRFEGIRAGKEEYGLVERATIFLGAGFASQVEFHPRSPSFLALVSTLESPLRNARARDVYAQGRKPRVSSRMCRGANPVSPRVCAGAQTPRLLARLQFVRPHPAVLPASRLQHHPRMVRHAALSSTRTPPTSSSWVSKRRMEVGSYQRPGYPGSRNLQRAGKVATLRSLGTPELRVQLSNRCLLRKRKLEPPSDQGPFASNLPRVSCVLARASWVIRAARTPPTPSPWVSKWRLEREITRDPGIRSLGISSGRQHDTGSHSACKTCCYAHDHRGQFQCRSETLSMRIQIFLAPEPFPDGSWRRLQTRSLNGGLIVRDGPREASPFQIYCVAGLLTFYFNTPSALFSVGIPKVLPLARSHLATTSVGGNRGYYRERSDSVILTTWSGVGEAMEWRGRVLGVVMGPRWRRAQVLMMEWIRRGTPESKMDISGGRKAVQIFSFYILYPSSRVVTSRQPHYSAYLPPGQAYDDSPSVSYKKASHGRIALRTWDNHAHPPDERSLMPSAWLNRWDARVKQRQIFYRLSMCVGESVHPLSRWSYEILTRPPLSQILTNPITGGKSISICGGHCIRCLFMMDDLRPQFRLAKRSLINCIPVFLGITAGTNIGLYRHPYASPTFVSFSPGDDMSDFHLVSHIADQDSNCKGSICYTTGSQEFLGPDSLFIEEGEGRVIFILRRHAKQIARVVVLELV</sequence>
<feature type="region of interest" description="Disordered" evidence="1">
    <location>
        <begin position="583"/>
        <end position="613"/>
    </location>
</feature>
<organism evidence="2 3">
    <name type="scientific">Mycena rosella</name>
    <name type="common">Pink bonnet</name>
    <name type="synonym">Agaricus rosellus</name>
    <dbReference type="NCBI Taxonomy" id="1033263"/>
    <lineage>
        <taxon>Eukaryota</taxon>
        <taxon>Fungi</taxon>
        <taxon>Dikarya</taxon>
        <taxon>Basidiomycota</taxon>
        <taxon>Agaricomycotina</taxon>
        <taxon>Agaricomycetes</taxon>
        <taxon>Agaricomycetidae</taxon>
        <taxon>Agaricales</taxon>
        <taxon>Marasmiineae</taxon>
        <taxon>Mycenaceae</taxon>
        <taxon>Mycena</taxon>
    </lineage>
</organism>
<evidence type="ECO:0000313" key="2">
    <source>
        <dbReference type="EMBL" id="KAJ7668889.1"/>
    </source>
</evidence>
<evidence type="ECO:0000313" key="3">
    <source>
        <dbReference type="Proteomes" id="UP001221757"/>
    </source>
</evidence>
<feature type="region of interest" description="Disordered" evidence="1">
    <location>
        <begin position="455"/>
        <end position="474"/>
    </location>
</feature>
<feature type="compositionally biased region" description="Basic and acidic residues" evidence="1">
    <location>
        <begin position="583"/>
        <end position="604"/>
    </location>
</feature>
<name>A0AAD7CXY9_MYCRO</name>